<dbReference type="Proteomes" id="UP000009169">
    <property type="component" value="Unassembled WGS sequence"/>
</dbReference>
<accession>F2PL60</accession>
<dbReference type="HOGENOM" id="CLU_1385062_0_0_1"/>
<evidence type="ECO:0000313" key="1">
    <source>
        <dbReference type="EMBL" id="EGE02658.1"/>
    </source>
</evidence>
<dbReference type="EMBL" id="DS995723">
    <property type="protein sequence ID" value="EGE02658.1"/>
    <property type="molecule type" value="Genomic_DNA"/>
</dbReference>
<sequence>MLMPAPTGNEVAASRKAAVEILETSKCLLTGSQRKTAEYSSSSALVLAGSCSENSAGMNLQSQYRNIHLFDTAVTTITICYLGSREWDASVNSLSYGSKICRELFIMIIGCWATAAKQGSPTHAAAGALAMQMVSVVENLNGVLYELAVIVRSRTILLRLDTARKTTHIDVIIIQLQPSSQEFLQFLFTRARPPQPI</sequence>
<evidence type="ECO:0000313" key="2">
    <source>
        <dbReference type="Proteomes" id="UP000009169"/>
    </source>
</evidence>
<reference evidence="2" key="1">
    <citation type="journal article" date="2012" name="MBio">
        <title>Comparative genome analysis of Trichophyton rubrum and related dermatophytes reveals candidate genes involved in infection.</title>
        <authorList>
            <person name="Martinez D.A."/>
            <person name="Oliver B.G."/>
            <person name="Graeser Y."/>
            <person name="Goldberg J.M."/>
            <person name="Li W."/>
            <person name="Martinez-Rossi N.M."/>
            <person name="Monod M."/>
            <person name="Shelest E."/>
            <person name="Barton R.C."/>
            <person name="Birch E."/>
            <person name="Brakhage A.A."/>
            <person name="Chen Z."/>
            <person name="Gurr S.J."/>
            <person name="Heiman D."/>
            <person name="Heitman J."/>
            <person name="Kosti I."/>
            <person name="Rossi A."/>
            <person name="Saif S."/>
            <person name="Samalova M."/>
            <person name="Saunders C.W."/>
            <person name="Shea T."/>
            <person name="Summerbell R.C."/>
            <person name="Xu J."/>
            <person name="Young S."/>
            <person name="Zeng Q."/>
            <person name="Birren B.W."/>
            <person name="Cuomo C.A."/>
            <person name="White T.C."/>
        </authorList>
    </citation>
    <scope>NUCLEOTIDE SEQUENCE [LARGE SCALE GENOMIC DNA]</scope>
    <source>
        <strain evidence="2">ATCC MYA-4606 / CBS 127.97</strain>
    </source>
</reference>
<name>F2PL60_TRIEC</name>
<proteinExistence type="predicted"/>
<organism evidence="1 2">
    <name type="scientific">Trichophyton equinum (strain ATCC MYA-4606 / CBS 127.97)</name>
    <name type="common">Horse ringworm fungus</name>
    <dbReference type="NCBI Taxonomy" id="559882"/>
    <lineage>
        <taxon>Eukaryota</taxon>
        <taxon>Fungi</taxon>
        <taxon>Dikarya</taxon>
        <taxon>Ascomycota</taxon>
        <taxon>Pezizomycotina</taxon>
        <taxon>Eurotiomycetes</taxon>
        <taxon>Eurotiomycetidae</taxon>
        <taxon>Onygenales</taxon>
        <taxon>Arthrodermataceae</taxon>
        <taxon>Trichophyton</taxon>
    </lineage>
</organism>
<dbReference type="VEuPathDB" id="FungiDB:TEQG_01693"/>
<protein>
    <submittedName>
        <fullName evidence="1">Uncharacterized protein</fullName>
    </submittedName>
</protein>
<dbReference type="AlphaFoldDB" id="F2PL60"/>
<gene>
    <name evidence="1" type="ORF">TEQG_01693</name>
</gene>
<keyword evidence="2" id="KW-1185">Reference proteome</keyword>